<dbReference type="AlphaFoldDB" id="A0AAU0MFI4"/>
<feature type="transmembrane region" description="Helical" evidence="9">
    <location>
        <begin position="110"/>
        <end position="130"/>
    </location>
</feature>
<dbReference type="InterPro" id="IPR036890">
    <property type="entry name" value="HATPase_C_sf"/>
</dbReference>
<comment type="subcellular location">
    <subcellularLocation>
        <location evidence="2">Cell membrane</location>
    </subcellularLocation>
</comment>
<evidence type="ECO:0000256" key="8">
    <source>
        <dbReference type="SAM" id="MobiDB-lite"/>
    </source>
</evidence>
<dbReference type="GO" id="GO:0000155">
    <property type="term" value="F:phosphorelay sensor kinase activity"/>
    <property type="evidence" value="ECO:0007669"/>
    <property type="project" value="InterPro"/>
</dbReference>
<proteinExistence type="predicted"/>
<dbReference type="InterPro" id="IPR035965">
    <property type="entry name" value="PAS-like_dom_sf"/>
</dbReference>
<sequence>MTVAPADARDDPPPAGGPAPASRPEDRTRTIISPSAAQPPTGEIGVPSSRTRSAWQLQLILGLGMLIVVFAVLTLQPEILATWTFTLGLAILILTTAATLTIPWQRLPAAALLSVPLIDIVAIALLAAGNDSAIRTLWAIPIMWIASFFRAAATVAALALVGIALFATAPGGNPFEVGLLRFLTIMVGFTLVAVVAANAGQQTRAFKRLLRRQASRLTDTLARVLAHEQQLSLVLNSVDVGIARLSPAGDVTFANDSYRALFELDKTAPGAPHAAVQYSEFRGSSIPAGAAPLARAAAGEEFHDLRTWLFDSRGEWHALSTDARRLRGTPDEGDGAIVIVKDITTMLQAERARDTIASTVSHELRNPLTAVLGYADMALDDTDLRPAPRRQFEMIQGAAERMQHLINDLLRGASDAAALQPGPAGHETCDFARVCRESVTSFAPWAAERGVSVTVTGPHPLPVIGDEFQLRQVVDNLLSNAIKYSHRNGRVTLSLRVVESAAERRIVLVIADDGIGIAPADVERIFDPYFRAQEASDGDETGTGLGLSIVRDIVREHGGDITVRSEPGIGTEMTVRLLPGDDAGEGAPGGADAAEHRS</sequence>
<keyword evidence="6 11" id="KW-0418">Kinase</keyword>
<dbReference type="InterPro" id="IPR003594">
    <property type="entry name" value="HATPase_dom"/>
</dbReference>
<keyword evidence="7" id="KW-0902">Two-component regulatory system</keyword>
<evidence type="ECO:0000313" key="11">
    <source>
        <dbReference type="EMBL" id="WOQ69202.1"/>
    </source>
</evidence>
<dbReference type="InterPro" id="IPR004358">
    <property type="entry name" value="Sig_transdc_His_kin-like_C"/>
</dbReference>
<dbReference type="Pfam" id="PF08448">
    <property type="entry name" value="PAS_4"/>
    <property type="match status" value="1"/>
</dbReference>
<keyword evidence="9" id="KW-0812">Transmembrane</keyword>
<keyword evidence="9" id="KW-0472">Membrane</keyword>
<comment type="catalytic activity">
    <reaction evidence="1">
        <text>ATP + protein L-histidine = ADP + protein N-phospho-L-histidine.</text>
        <dbReference type="EC" id="2.7.13.3"/>
    </reaction>
</comment>
<reference evidence="11 12" key="1">
    <citation type="submission" date="2023-10" db="EMBL/GenBank/DDBJ databases">
        <title>Y20.</title>
        <authorList>
            <person name="Zhang G."/>
            <person name="Ding Y."/>
        </authorList>
    </citation>
    <scope>NUCLEOTIDE SEQUENCE [LARGE SCALE GENOMIC DNA]</scope>
    <source>
        <strain evidence="11 12">Y20</strain>
    </source>
</reference>
<accession>A0AAU0MFI4</accession>
<dbReference type="Pfam" id="PF02518">
    <property type="entry name" value="HATPase_c"/>
    <property type="match status" value="1"/>
</dbReference>
<evidence type="ECO:0000256" key="5">
    <source>
        <dbReference type="ARBA" id="ARBA00022679"/>
    </source>
</evidence>
<dbReference type="SUPFAM" id="SSF55874">
    <property type="entry name" value="ATPase domain of HSP90 chaperone/DNA topoisomerase II/histidine kinase"/>
    <property type="match status" value="1"/>
</dbReference>
<dbReference type="InterPro" id="IPR013656">
    <property type="entry name" value="PAS_4"/>
</dbReference>
<dbReference type="RefSeq" id="WP_330170333.1">
    <property type="nucleotide sequence ID" value="NZ_CP137080.1"/>
</dbReference>
<dbReference type="InterPro" id="IPR036097">
    <property type="entry name" value="HisK_dim/P_sf"/>
</dbReference>
<dbReference type="InterPro" id="IPR050736">
    <property type="entry name" value="Sensor_HK_Regulatory"/>
</dbReference>
<gene>
    <name evidence="11" type="ORF">RYJ27_10925</name>
</gene>
<dbReference type="Proteomes" id="UP001329313">
    <property type="component" value="Chromosome"/>
</dbReference>
<keyword evidence="4" id="KW-0597">Phosphoprotein</keyword>
<dbReference type="GO" id="GO:0005886">
    <property type="term" value="C:plasma membrane"/>
    <property type="evidence" value="ECO:0007669"/>
    <property type="project" value="UniProtKB-SubCell"/>
</dbReference>
<evidence type="ECO:0000256" key="1">
    <source>
        <dbReference type="ARBA" id="ARBA00000085"/>
    </source>
</evidence>
<evidence type="ECO:0000256" key="9">
    <source>
        <dbReference type="SAM" id="Phobius"/>
    </source>
</evidence>
<evidence type="ECO:0000256" key="6">
    <source>
        <dbReference type="ARBA" id="ARBA00022777"/>
    </source>
</evidence>
<dbReference type="InterPro" id="IPR005467">
    <property type="entry name" value="His_kinase_dom"/>
</dbReference>
<dbReference type="EMBL" id="CP137080">
    <property type="protein sequence ID" value="WOQ69202.1"/>
    <property type="molecule type" value="Genomic_DNA"/>
</dbReference>
<feature type="region of interest" description="Disordered" evidence="8">
    <location>
        <begin position="579"/>
        <end position="598"/>
    </location>
</feature>
<dbReference type="Gene3D" id="3.30.450.20">
    <property type="entry name" value="PAS domain"/>
    <property type="match status" value="1"/>
</dbReference>
<dbReference type="CDD" id="cd00075">
    <property type="entry name" value="HATPase"/>
    <property type="match status" value="1"/>
</dbReference>
<dbReference type="SMART" id="SM00388">
    <property type="entry name" value="HisKA"/>
    <property type="match status" value="1"/>
</dbReference>
<dbReference type="Pfam" id="PF00512">
    <property type="entry name" value="HisKA"/>
    <property type="match status" value="1"/>
</dbReference>
<evidence type="ECO:0000256" key="4">
    <source>
        <dbReference type="ARBA" id="ARBA00022553"/>
    </source>
</evidence>
<dbReference type="Gene3D" id="3.30.565.10">
    <property type="entry name" value="Histidine kinase-like ATPase, C-terminal domain"/>
    <property type="match status" value="1"/>
</dbReference>
<feature type="transmembrane region" description="Helical" evidence="9">
    <location>
        <begin position="80"/>
        <end position="104"/>
    </location>
</feature>
<evidence type="ECO:0000256" key="7">
    <source>
        <dbReference type="ARBA" id="ARBA00023012"/>
    </source>
</evidence>
<dbReference type="PROSITE" id="PS50109">
    <property type="entry name" value="HIS_KIN"/>
    <property type="match status" value="1"/>
</dbReference>
<protein>
    <recommendedName>
        <fullName evidence="3">histidine kinase</fullName>
        <ecNumber evidence="3">2.7.13.3</ecNumber>
    </recommendedName>
</protein>
<dbReference type="KEGG" id="mliy:RYJ27_10925"/>
<feature type="transmembrane region" description="Helical" evidence="9">
    <location>
        <begin position="142"/>
        <end position="167"/>
    </location>
</feature>
<dbReference type="PANTHER" id="PTHR43711">
    <property type="entry name" value="TWO-COMPONENT HISTIDINE KINASE"/>
    <property type="match status" value="1"/>
</dbReference>
<feature type="transmembrane region" description="Helical" evidence="9">
    <location>
        <begin position="55"/>
        <end position="73"/>
    </location>
</feature>
<name>A0AAU0MFI4_9MICO</name>
<dbReference type="Gene3D" id="1.10.287.130">
    <property type="match status" value="1"/>
</dbReference>
<organism evidence="11 12">
    <name type="scientific">Microbacterium limosum</name>
    <dbReference type="NCBI Taxonomy" id="3079935"/>
    <lineage>
        <taxon>Bacteria</taxon>
        <taxon>Bacillati</taxon>
        <taxon>Actinomycetota</taxon>
        <taxon>Actinomycetes</taxon>
        <taxon>Micrococcales</taxon>
        <taxon>Microbacteriaceae</taxon>
        <taxon>Microbacterium</taxon>
    </lineage>
</organism>
<feature type="domain" description="Histidine kinase" evidence="10">
    <location>
        <begin position="359"/>
        <end position="581"/>
    </location>
</feature>
<keyword evidence="12" id="KW-1185">Reference proteome</keyword>
<dbReference type="SMART" id="SM00387">
    <property type="entry name" value="HATPase_c"/>
    <property type="match status" value="1"/>
</dbReference>
<dbReference type="PANTHER" id="PTHR43711:SF1">
    <property type="entry name" value="HISTIDINE KINASE 1"/>
    <property type="match status" value="1"/>
</dbReference>
<keyword evidence="5" id="KW-0808">Transferase</keyword>
<feature type="region of interest" description="Disordered" evidence="8">
    <location>
        <begin position="1"/>
        <end position="48"/>
    </location>
</feature>
<dbReference type="SUPFAM" id="SSF47384">
    <property type="entry name" value="Homodimeric domain of signal transducing histidine kinase"/>
    <property type="match status" value="1"/>
</dbReference>
<dbReference type="EC" id="2.7.13.3" evidence="3"/>
<keyword evidence="9" id="KW-1133">Transmembrane helix</keyword>
<evidence type="ECO:0000313" key="12">
    <source>
        <dbReference type="Proteomes" id="UP001329313"/>
    </source>
</evidence>
<evidence type="ECO:0000259" key="10">
    <source>
        <dbReference type="PROSITE" id="PS50109"/>
    </source>
</evidence>
<evidence type="ECO:0000256" key="3">
    <source>
        <dbReference type="ARBA" id="ARBA00012438"/>
    </source>
</evidence>
<dbReference type="PRINTS" id="PR00344">
    <property type="entry name" value="BCTRLSENSOR"/>
</dbReference>
<dbReference type="SUPFAM" id="SSF55785">
    <property type="entry name" value="PYP-like sensor domain (PAS domain)"/>
    <property type="match status" value="1"/>
</dbReference>
<dbReference type="InterPro" id="IPR003661">
    <property type="entry name" value="HisK_dim/P_dom"/>
</dbReference>
<evidence type="ECO:0000256" key="2">
    <source>
        <dbReference type="ARBA" id="ARBA00004236"/>
    </source>
</evidence>
<dbReference type="CDD" id="cd00082">
    <property type="entry name" value="HisKA"/>
    <property type="match status" value="1"/>
</dbReference>
<feature type="transmembrane region" description="Helical" evidence="9">
    <location>
        <begin position="179"/>
        <end position="199"/>
    </location>
</feature>
<dbReference type="FunFam" id="3.30.565.10:FF:000006">
    <property type="entry name" value="Sensor histidine kinase WalK"/>
    <property type="match status" value="1"/>
</dbReference>